<gene>
    <name evidence="19" type="ORF">BU085_00870</name>
</gene>
<dbReference type="Pfam" id="PF07730">
    <property type="entry name" value="HisKA_3"/>
    <property type="match status" value="1"/>
</dbReference>
<evidence type="ECO:0000259" key="18">
    <source>
        <dbReference type="PROSITE" id="PS50109"/>
    </source>
</evidence>
<dbReference type="GO" id="GO:0000155">
    <property type="term" value="F:phosphorelay sensor kinase activity"/>
    <property type="evidence" value="ECO:0007669"/>
    <property type="project" value="InterPro"/>
</dbReference>
<evidence type="ECO:0000256" key="16">
    <source>
        <dbReference type="PIRSR" id="PIRSR037432-50"/>
    </source>
</evidence>
<evidence type="ECO:0000256" key="2">
    <source>
        <dbReference type="ARBA" id="ARBA00004496"/>
    </source>
</evidence>
<feature type="modified residue" description="Phosphohistidine; by autocatalysis" evidence="17">
    <location>
        <position position="157"/>
    </location>
</feature>
<dbReference type="PANTHER" id="PTHR24421">
    <property type="entry name" value="NITRATE/NITRITE SENSOR PROTEIN NARX-RELATED"/>
    <property type="match status" value="1"/>
</dbReference>
<dbReference type="AlphaFoldDB" id="A0A2T4Q3G7"/>
<reference evidence="19 20" key="1">
    <citation type="journal article" date="2016" name="Front. Microbiol.">
        <title>Comprehensive Phylogenetic Analysis of Bovine Non-aureus Staphylococci Species Based on Whole-Genome Sequencing.</title>
        <authorList>
            <person name="Naushad S."/>
            <person name="Barkema H.W."/>
            <person name="Luby C."/>
            <person name="Condas L.A."/>
            <person name="Nobrega D.B."/>
            <person name="Carson D.A."/>
            <person name="De Buck J."/>
        </authorList>
    </citation>
    <scope>NUCLEOTIDE SEQUENCE [LARGE SCALE GENOMIC DNA]</scope>
    <source>
        <strain evidence="19 20">SNUC 2993</strain>
    </source>
</reference>
<evidence type="ECO:0000256" key="1">
    <source>
        <dbReference type="ARBA" id="ARBA00000085"/>
    </source>
</evidence>
<dbReference type="EC" id="2.7.13.3" evidence="15"/>
<keyword evidence="6 15" id="KW-0808">Transferase</keyword>
<keyword evidence="12 15" id="KW-0902">Two-component regulatory system</keyword>
<protein>
    <recommendedName>
        <fullName evidence="15">Sensor histidine kinase</fullName>
        <ecNumber evidence="15">2.7.13.3</ecNumber>
    </recommendedName>
</protein>
<comment type="catalytic activity">
    <reaction evidence="1 15">
        <text>ATP + protein L-histidine = ADP + protein N-phospho-L-histidine.</text>
        <dbReference type="EC" id="2.7.13.3"/>
    </reaction>
</comment>
<evidence type="ECO:0000256" key="10">
    <source>
        <dbReference type="ARBA" id="ARBA00022840"/>
    </source>
</evidence>
<evidence type="ECO:0000313" key="19">
    <source>
        <dbReference type="EMBL" id="PTI52479.1"/>
    </source>
</evidence>
<feature type="binding site" evidence="16">
    <location>
        <position position="75"/>
    </location>
    <ligand>
        <name>[4Fe-4S] cluster</name>
        <dbReference type="ChEBI" id="CHEBI:49883"/>
    </ligand>
</feature>
<evidence type="ECO:0000256" key="9">
    <source>
        <dbReference type="ARBA" id="ARBA00022777"/>
    </source>
</evidence>
<keyword evidence="13 16" id="KW-0411">Iron-sulfur</keyword>
<dbReference type="InterPro" id="IPR005467">
    <property type="entry name" value="His_kinase_dom"/>
</dbReference>
<dbReference type="SUPFAM" id="SSF55874">
    <property type="entry name" value="ATPase domain of HSP90 chaperone/DNA topoisomerase II/histidine kinase"/>
    <property type="match status" value="1"/>
</dbReference>
<keyword evidence="11 16" id="KW-0408">Iron</keyword>
<dbReference type="InterPro" id="IPR036890">
    <property type="entry name" value="HATPase_C_sf"/>
</dbReference>
<feature type="binding site" evidence="16">
    <location>
        <position position="60"/>
    </location>
    <ligand>
        <name>[4Fe-4S] cluster</name>
        <dbReference type="ChEBI" id="CHEBI:49883"/>
    </ligand>
</feature>
<dbReference type="GO" id="GO:0005524">
    <property type="term" value="F:ATP binding"/>
    <property type="evidence" value="ECO:0007669"/>
    <property type="project" value="UniProtKB-KW"/>
</dbReference>
<feature type="domain" description="Histidine kinase" evidence="18">
    <location>
        <begin position="256"/>
        <end position="343"/>
    </location>
</feature>
<keyword evidence="3 16" id="KW-0004">4Fe-4S</keyword>
<feature type="binding site" evidence="16">
    <location>
        <position position="72"/>
    </location>
    <ligand>
        <name>[4Fe-4S] cluster</name>
        <dbReference type="ChEBI" id="CHEBI:49883"/>
    </ligand>
</feature>
<comment type="function">
    <text evidence="14">Member of the two-component regulatory system NreB/NreC involved in the control of dissimilatory nitrate/nitrite reduction in response to oxygen. NreB functions as a direct oxygen sensor histidine kinase which is autophosphorylated, in the absence of oxygen, probably at the conserved histidine residue, and transfers its phosphate group probably to a conserved aspartate residue of NreC. NreB/NreC activates the expression of the nitrate (narGHJI) and nitrite (nir) reductase operons, as well as the putative nitrate transporter gene narT.</text>
</comment>
<keyword evidence="10 15" id="KW-0067">ATP-binding</keyword>
<dbReference type="EMBL" id="PZEV01000002">
    <property type="protein sequence ID" value="PTI52479.1"/>
    <property type="molecule type" value="Genomic_DNA"/>
</dbReference>
<dbReference type="PRINTS" id="PR00344">
    <property type="entry name" value="BCTRLSENSOR"/>
</dbReference>
<keyword evidence="9 15" id="KW-0418">Kinase</keyword>
<dbReference type="GO" id="GO:0016020">
    <property type="term" value="C:membrane"/>
    <property type="evidence" value="ECO:0007669"/>
    <property type="project" value="InterPro"/>
</dbReference>
<keyword evidence="8 15" id="KW-0547">Nucleotide-binding</keyword>
<dbReference type="RefSeq" id="WP_075778138.1">
    <property type="nucleotide sequence ID" value="NZ_JAIBNN010000002.1"/>
</dbReference>
<dbReference type="GO" id="GO:0005737">
    <property type="term" value="C:cytoplasm"/>
    <property type="evidence" value="ECO:0007669"/>
    <property type="project" value="UniProtKB-SubCell"/>
</dbReference>
<sequence>MTVNNEQLEVLLRRYFESTNEKIVFVNNSGKIIAMNEAAKEVISEEENYSAMTNAICRRCEGYTNEYDVQSCRDCFLDVAQPHHSQFQVFMKTKNRKIAPFTASYQTIDPVKGINAFTLQDVAPQIERQEKMNQRRMMRKTISAQENERKRISRELHDSVIQEMLNIDVQLRLLKYQQDKEKILNDVKNIEGLMSQLVDDVRHLSVELRPASLDDLGLEAAFKSYFKQFEENYGMQINYVSNIVNHRFDSEVETVVYRVVQEAVYNALKYAGVSEVEVTIQQNELTLIAEIIDRGQGFDPSSKPRGSGLGLYGMKERSELVEGNLNIETHIGKGTIITLEVPL</sequence>
<evidence type="ECO:0000256" key="7">
    <source>
        <dbReference type="ARBA" id="ARBA00022723"/>
    </source>
</evidence>
<dbReference type="PROSITE" id="PS50109">
    <property type="entry name" value="HIS_KIN"/>
    <property type="match status" value="1"/>
</dbReference>
<dbReference type="InterPro" id="IPR017203">
    <property type="entry name" value="Sig_transdc_His_kinase_NreB"/>
</dbReference>
<evidence type="ECO:0000256" key="8">
    <source>
        <dbReference type="ARBA" id="ARBA00022741"/>
    </source>
</evidence>
<comment type="caution">
    <text evidence="19">The sequence shown here is derived from an EMBL/GenBank/DDBJ whole genome shotgun (WGS) entry which is preliminary data.</text>
</comment>
<comment type="PTM">
    <text evidence="17">Autophosphorylated.</text>
</comment>
<evidence type="ECO:0000256" key="12">
    <source>
        <dbReference type="ARBA" id="ARBA00023012"/>
    </source>
</evidence>
<evidence type="ECO:0000256" key="15">
    <source>
        <dbReference type="PIRNR" id="PIRNR037432"/>
    </source>
</evidence>
<keyword evidence="4" id="KW-0963">Cytoplasm</keyword>
<evidence type="ECO:0000256" key="11">
    <source>
        <dbReference type="ARBA" id="ARBA00023004"/>
    </source>
</evidence>
<comment type="cofactor">
    <cofactor evidence="16">
        <name>[4Fe-4S] cluster</name>
        <dbReference type="ChEBI" id="CHEBI:49883"/>
    </cofactor>
    <text evidence="16">Binds 1 [4Fe-4S] cluster.</text>
</comment>
<evidence type="ECO:0000256" key="5">
    <source>
        <dbReference type="ARBA" id="ARBA00022553"/>
    </source>
</evidence>
<dbReference type="Pfam" id="PF02518">
    <property type="entry name" value="HATPase_c"/>
    <property type="match status" value="1"/>
</dbReference>
<dbReference type="GO" id="GO:0005506">
    <property type="term" value="F:iron ion binding"/>
    <property type="evidence" value="ECO:0007669"/>
    <property type="project" value="InterPro"/>
</dbReference>
<evidence type="ECO:0000256" key="6">
    <source>
        <dbReference type="ARBA" id="ARBA00022679"/>
    </source>
</evidence>
<keyword evidence="7 16" id="KW-0479">Metal-binding</keyword>
<feature type="binding site" evidence="16">
    <location>
        <position position="57"/>
    </location>
    <ligand>
        <name>[4Fe-4S] cluster</name>
        <dbReference type="ChEBI" id="CHEBI:49883"/>
    </ligand>
</feature>
<dbReference type="InterPro" id="IPR003594">
    <property type="entry name" value="HATPase_dom"/>
</dbReference>
<evidence type="ECO:0000256" key="4">
    <source>
        <dbReference type="ARBA" id="ARBA00022490"/>
    </source>
</evidence>
<comment type="subcellular location">
    <subcellularLocation>
        <location evidence="2">Cytoplasm</location>
    </subcellularLocation>
</comment>
<dbReference type="Gene3D" id="3.30.565.10">
    <property type="entry name" value="Histidine kinase-like ATPase, C-terminal domain"/>
    <property type="match status" value="1"/>
</dbReference>
<evidence type="ECO:0000313" key="20">
    <source>
        <dbReference type="Proteomes" id="UP000240717"/>
    </source>
</evidence>
<evidence type="ECO:0000256" key="13">
    <source>
        <dbReference type="ARBA" id="ARBA00023014"/>
    </source>
</evidence>
<evidence type="ECO:0000256" key="3">
    <source>
        <dbReference type="ARBA" id="ARBA00022485"/>
    </source>
</evidence>
<dbReference type="GO" id="GO:0051539">
    <property type="term" value="F:4 iron, 4 sulfur cluster binding"/>
    <property type="evidence" value="ECO:0007669"/>
    <property type="project" value="UniProtKB-KW"/>
</dbReference>
<dbReference type="InterPro" id="IPR050482">
    <property type="entry name" value="Sensor_HK_TwoCompSys"/>
</dbReference>
<name>A0A2T4Q3G7_STAWA</name>
<dbReference type="Gene3D" id="1.20.5.1930">
    <property type="match status" value="1"/>
</dbReference>
<proteinExistence type="predicted"/>
<dbReference type="InterPro" id="IPR011712">
    <property type="entry name" value="Sig_transdc_His_kin_sub3_dim/P"/>
</dbReference>
<dbReference type="PIRSF" id="PIRSF037432">
    <property type="entry name" value="STHK_NreB"/>
    <property type="match status" value="1"/>
</dbReference>
<dbReference type="Proteomes" id="UP000240717">
    <property type="component" value="Unassembled WGS sequence"/>
</dbReference>
<evidence type="ECO:0000256" key="17">
    <source>
        <dbReference type="PIRSR" id="PIRSR037432-51"/>
    </source>
</evidence>
<dbReference type="SMART" id="SM00387">
    <property type="entry name" value="HATPase_c"/>
    <property type="match status" value="1"/>
</dbReference>
<dbReference type="PANTHER" id="PTHR24421:SF10">
    <property type="entry name" value="NITRATE_NITRITE SENSOR PROTEIN NARQ"/>
    <property type="match status" value="1"/>
</dbReference>
<dbReference type="CDD" id="cd16917">
    <property type="entry name" value="HATPase_UhpB-NarQ-NarX-like"/>
    <property type="match status" value="1"/>
</dbReference>
<keyword evidence="5 17" id="KW-0597">Phosphoprotein</keyword>
<dbReference type="GO" id="GO:0046983">
    <property type="term" value="F:protein dimerization activity"/>
    <property type="evidence" value="ECO:0007669"/>
    <property type="project" value="InterPro"/>
</dbReference>
<accession>A0A2T4Q3G7</accession>
<organism evidence="19 20">
    <name type="scientific">Staphylococcus warneri</name>
    <dbReference type="NCBI Taxonomy" id="1292"/>
    <lineage>
        <taxon>Bacteria</taxon>
        <taxon>Bacillati</taxon>
        <taxon>Bacillota</taxon>
        <taxon>Bacilli</taxon>
        <taxon>Bacillales</taxon>
        <taxon>Staphylococcaceae</taxon>
        <taxon>Staphylococcus</taxon>
    </lineage>
</organism>
<dbReference type="InterPro" id="IPR004358">
    <property type="entry name" value="Sig_transdc_His_kin-like_C"/>
</dbReference>
<evidence type="ECO:0000256" key="14">
    <source>
        <dbReference type="ARBA" id="ARBA00024827"/>
    </source>
</evidence>